<proteinExistence type="predicted"/>
<keyword evidence="2" id="KW-1185">Reference proteome</keyword>
<comment type="caution">
    <text evidence="1">The sequence shown here is derived from an EMBL/GenBank/DDBJ whole genome shotgun (WGS) entry which is preliminary data.</text>
</comment>
<evidence type="ECO:0008006" key="3">
    <source>
        <dbReference type="Google" id="ProtNLM"/>
    </source>
</evidence>
<sequence length="145" mass="17271">MTIQEKKQVLAQYQTTKREIIRLTKERDDWNDLAYRISANYSDTVVSGGCKVDKIQTSIEQMDRITQLICDRIEQLVLLKQQIEEAIQGIDDQVLRLLLEYRYINGFTWERVAEEINYDYRHTIRLHRKALEAIECHFVPVIQLQ</sequence>
<evidence type="ECO:0000313" key="1">
    <source>
        <dbReference type="EMBL" id="MBC5786937.1"/>
    </source>
</evidence>
<dbReference type="Proteomes" id="UP000649151">
    <property type="component" value="Unassembled WGS sequence"/>
</dbReference>
<evidence type="ECO:0000313" key="2">
    <source>
        <dbReference type="Proteomes" id="UP000649151"/>
    </source>
</evidence>
<reference evidence="1 2" key="1">
    <citation type="submission" date="2020-08" db="EMBL/GenBank/DDBJ databases">
        <title>Genome public.</title>
        <authorList>
            <person name="Liu C."/>
            <person name="Sun Q."/>
        </authorList>
    </citation>
    <scope>NUCLEOTIDE SEQUENCE [LARGE SCALE GENOMIC DNA]</scope>
    <source>
        <strain evidence="1 2">NSJ-27</strain>
    </source>
</reference>
<dbReference type="RefSeq" id="WP_186996110.1">
    <property type="nucleotide sequence ID" value="NZ_JACOQK010000001.1"/>
</dbReference>
<protein>
    <recommendedName>
        <fullName evidence="3">DUF1492 domain-containing protein</fullName>
    </recommendedName>
</protein>
<gene>
    <name evidence="1" type="ORF">H8Z77_02720</name>
</gene>
<accession>A0ABR7IP80</accession>
<organism evidence="1 2">
    <name type="scientific">Clostridium facile</name>
    <dbReference type="NCBI Taxonomy" id="2763035"/>
    <lineage>
        <taxon>Bacteria</taxon>
        <taxon>Bacillati</taxon>
        <taxon>Bacillota</taxon>
        <taxon>Clostridia</taxon>
        <taxon>Eubacteriales</taxon>
        <taxon>Clostridiaceae</taxon>
        <taxon>Clostridium</taxon>
    </lineage>
</organism>
<name>A0ABR7IP80_9CLOT</name>
<dbReference type="EMBL" id="JACOQK010000001">
    <property type="protein sequence ID" value="MBC5786937.1"/>
    <property type="molecule type" value="Genomic_DNA"/>
</dbReference>